<feature type="compositionally biased region" description="Basic and acidic residues" evidence="1">
    <location>
        <begin position="422"/>
        <end position="432"/>
    </location>
</feature>
<dbReference type="Proteomes" id="UP000001610">
    <property type="component" value="Unassembled WGS sequence"/>
</dbReference>
<feature type="region of interest" description="Disordered" evidence="1">
    <location>
        <begin position="1"/>
        <end position="37"/>
    </location>
</feature>
<dbReference type="SUPFAM" id="SSF54616">
    <property type="entry name" value="DNA-binding domain of Mlu1-box binding protein MBP1"/>
    <property type="match status" value="1"/>
</dbReference>
<dbReference type="GeneID" id="18166309"/>
<sequence length="608" mass="67295">MLAENEGEGEKKKKNSNNNRRRQLKEEKSAVSGPHPPASVLTISPACCCVLSNDSLTSPQQGCHGFPKPVDTTVFSLVAQSSNLGRALIHSCTDEPKRSVLAAGANTHRASCSIFPSPERRDYHGVVVNHQTKTKRNNRTMSTMLQIRDLLNPVTPEPSDGSSDEACVQVSPGRIAAGSASTRHPVRPREWSSKPGKQRGPVNFMPFEEGLSQDMIRQIALFQVRPFGQIRQSCEHIPYNSSKKDFFGKTGRESIDDPPGDFTVMWDYDVGLVRITPFFKCLGYAKVGAFLSDSHHNSPGANSRPKTKPSQMLDKNPGLRDITPSITGGAVSAQGYWMPYKCARAICATFCYPIAPALVPLFGPTFPSECRVPGSPGYRDMTIDPRIIEEATREARASRSMRIEPSSPFAPRPAAAPKHRHVLEPRPDQGSYERRLLGPECERLMQPSPQRVPSSWKAVNATATSPITPPRSANSQRPLISGNMDRFRNHQYIEDGRHGLVLAGDESPEQQRRAQPVRELPGRRDYPITPVRPHLHLAEGYGLKRRYVSPVIVDFSGHTGERDARPASRAEPNPRKRTQRDGSRRIEDYHAASALVGLQEEGHIRSRG</sequence>
<protein>
    <submittedName>
        <fullName evidence="3">APSES transcription factor Xbp1, putative</fullName>
    </submittedName>
</protein>
<feature type="compositionally biased region" description="Basic residues" evidence="1">
    <location>
        <begin position="12"/>
        <end position="23"/>
    </location>
</feature>
<gene>
    <name evidence="3" type="ORF">CCM_04286</name>
</gene>
<feature type="region of interest" description="Disordered" evidence="1">
    <location>
        <begin position="295"/>
        <end position="321"/>
    </location>
</feature>
<evidence type="ECO:0000313" key="3">
    <source>
        <dbReference type="EMBL" id="EGX92914.1"/>
    </source>
</evidence>
<proteinExistence type="predicted"/>
<feature type="region of interest" description="Disordered" evidence="1">
    <location>
        <begin position="505"/>
        <end position="527"/>
    </location>
</feature>
<feature type="compositionally biased region" description="Low complexity" evidence="1">
    <location>
        <begin position="405"/>
        <end position="416"/>
    </location>
</feature>
<keyword evidence="4" id="KW-1185">Reference proteome</keyword>
<feature type="region of interest" description="Disordered" evidence="1">
    <location>
        <begin position="394"/>
        <end position="432"/>
    </location>
</feature>
<dbReference type="GO" id="GO:0003677">
    <property type="term" value="F:DNA binding"/>
    <property type="evidence" value="ECO:0007669"/>
    <property type="project" value="InterPro"/>
</dbReference>
<accession>G3JE89</accession>
<evidence type="ECO:0000256" key="1">
    <source>
        <dbReference type="SAM" id="MobiDB-lite"/>
    </source>
</evidence>
<dbReference type="PROSITE" id="PS51299">
    <property type="entry name" value="HTH_APSES"/>
    <property type="match status" value="1"/>
</dbReference>
<dbReference type="OMA" id="SCEHIPY"/>
<reference evidence="3 4" key="1">
    <citation type="journal article" date="2011" name="Genome Biol.">
        <title>Genome sequence of the insect pathogenic fungus Cordyceps militaris, a valued traditional Chinese medicine.</title>
        <authorList>
            <person name="Zheng P."/>
            <person name="Xia Y."/>
            <person name="Xiao G."/>
            <person name="Xiong C."/>
            <person name="Hu X."/>
            <person name="Zhang S."/>
            <person name="Zheng H."/>
            <person name="Huang Y."/>
            <person name="Zhou Y."/>
            <person name="Wang S."/>
            <person name="Zhao G.P."/>
            <person name="Liu X."/>
            <person name="St Leger R.J."/>
            <person name="Wang C."/>
        </authorList>
    </citation>
    <scope>NUCLEOTIDE SEQUENCE [LARGE SCALE GENOMIC DNA]</scope>
    <source>
        <strain evidence="3 4">CM01</strain>
    </source>
</reference>
<feature type="region of interest" description="Disordered" evidence="1">
    <location>
        <begin position="557"/>
        <end position="588"/>
    </location>
</feature>
<dbReference type="PANTHER" id="PTHR43828:SF5">
    <property type="entry name" value="TRANSCRIPTIONAL REPRESSOR XBP1"/>
    <property type="match status" value="1"/>
</dbReference>
<dbReference type="InterPro" id="IPR003163">
    <property type="entry name" value="Tscrpt_reg_HTH_APSES-type"/>
</dbReference>
<dbReference type="InParanoid" id="G3JE89"/>
<evidence type="ECO:0000259" key="2">
    <source>
        <dbReference type="PROSITE" id="PS51299"/>
    </source>
</evidence>
<dbReference type="PANTHER" id="PTHR43828">
    <property type="entry name" value="ASPARAGINASE"/>
    <property type="match status" value="1"/>
</dbReference>
<dbReference type="eggNOG" id="ENOG502S1IW">
    <property type="taxonomic scope" value="Eukaryota"/>
</dbReference>
<feature type="region of interest" description="Disordered" evidence="1">
    <location>
        <begin position="176"/>
        <end position="202"/>
    </location>
</feature>
<dbReference type="KEGG" id="cmt:CCM_04286"/>
<dbReference type="RefSeq" id="XP_006669497.1">
    <property type="nucleotide sequence ID" value="XM_006669434.1"/>
</dbReference>
<dbReference type="AlphaFoldDB" id="G3JE89"/>
<dbReference type="OrthoDB" id="5562739at2759"/>
<dbReference type="InterPro" id="IPR051642">
    <property type="entry name" value="SWI6-like"/>
</dbReference>
<feature type="domain" description="HTH APSES-type" evidence="2">
    <location>
        <begin position="236"/>
        <end position="373"/>
    </location>
</feature>
<dbReference type="Gene3D" id="3.10.260.10">
    <property type="entry name" value="Transcription regulator HTH, APSES-type DNA-binding domain"/>
    <property type="match status" value="1"/>
</dbReference>
<name>G3JE89_CORMM</name>
<dbReference type="GO" id="GO:0030907">
    <property type="term" value="C:MBF transcription complex"/>
    <property type="evidence" value="ECO:0007669"/>
    <property type="project" value="TreeGrafter"/>
</dbReference>
<dbReference type="InterPro" id="IPR036887">
    <property type="entry name" value="HTH_APSES_sf"/>
</dbReference>
<dbReference type="EMBL" id="JH126401">
    <property type="protein sequence ID" value="EGX92914.1"/>
    <property type="molecule type" value="Genomic_DNA"/>
</dbReference>
<evidence type="ECO:0000313" key="4">
    <source>
        <dbReference type="Proteomes" id="UP000001610"/>
    </source>
</evidence>
<dbReference type="VEuPathDB" id="FungiDB:CCM_04286"/>
<feature type="compositionally biased region" description="Basic and acidic residues" evidence="1">
    <location>
        <begin position="559"/>
        <end position="588"/>
    </location>
</feature>
<dbReference type="HOGENOM" id="CLU_027582_4_0_1"/>
<organism evidence="3 4">
    <name type="scientific">Cordyceps militaris (strain CM01)</name>
    <name type="common">Caterpillar fungus</name>
    <dbReference type="NCBI Taxonomy" id="983644"/>
    <lineage>
        <taxon>Eukaryota</taxon>
        <taxon>Fungi</taxon>
        <taxon>Dikarya</taxon>
        <taxon>Ascomycota</taxon>
        <taxon>Pezizomycotina</taxon>
        <taxon>Sordariomycetes</taxon>
        <taxon>Hypocreomycetidae</taxon>
        <taxon>Hypocreales</taxon>
        <taxon>Cordycipitaceae</taxon>
        <taxon>Cordyceps</taxon>
    </lineage>
</organism>
<dbReference type="GO" id="GO:0000981">
    <property type="term" value="F:DNA-binding transcription factor activity, RNA polymerase II-specific"/>
    <property type="evidence" value="ECO:0007669"/>
    <property type="project" value="UniProtKB-ARBA"/>
</dbReference>
<dbReference type="GO" id="GO:0033309">
    <property type="term" value="C:SBF transcription complex"/>
    <property type="evidence" value="ECO:0007669"/>
    <property type="project" value="TreeGrafter"/>
</dbReference>